<keyword evidence="1" id="KW-1133">Transmembrane helix</keyword>
<name>A0A917BCY4_9ACTN</name>
<keyword evidence="1" id="KW-0472">Membrane</keyword>
<proteinExistence type="predicted"/>
<protein>
    <recommendedName>
        <fullName evidence="2">VanZ-like domain-containing protein</fullName>
    </recommendedName>
</protein>
<reference evidence="3" key="1">
    <citation type="journal article" date="2014" name="Int. J. Syst. Evol. Microbiol.">
        <title>Complete genome sequence of Corynebacterium casei LMG S-19264T (=DSM 44701T), isolated from a smear-ripened cheese.</title>
        <authorList>
            <consortium name="US DOE Joint Genome Institute (JGI-PGF)"/>
            <person name="Walter F."/>
            <person name="Albersmeier A."/>
            <person name="Kalinowski J."/>
            <person name="Ruckert C."/>
        </authorList>
    </citation>
    <scope>NUCLEOTIDE SEQUENCE</scope>
    <source>
        <strain evidence="3">CGMCC 1.16067</strain>
    </source>
</reference>
<dbReference type="Pfam" id="PF04892">
    <property type="entry name" value="VanZ"/>
    <property type="match status" value="1"/>
</dbReference>
<organism evidence="3 4">
    <name type="scientific">Marmoricola endophyticus</name>
    <dbReference type="NCBI Taxonomy" id="2040280"/>
    <lineage>
        <taxon>Bacteria</taxon>
        <taxon>Bacillati</taxon>
        <taxon>Actinomycetota</taxon>
        <taxon>Actinomycetes</taxon>
        <taxon>Propionibacteriales</taxon>
        <taxon>Nocardioidaceae</taxon>
        <taxon>Marmoricola</taxon>
    </lineage>
</organism>
<evidence type="ECO:0000256" key="1">
    <source>
        <dbReference type="SAM" id="Phobius"/>
    </source>
</evidence>
<dbReference type="EMBL" id="BMKQ01000001">
    <property type="protein sequence ID" value="GGF32679.1"/>
    <property type="molecule type" value="Genomic_DNA"/>
</dbReference>
<dbReference type="Proteomes" id="UP000649179">
    <property type="component" value="Unassembled WGS sequence"/>
</dbReference>
<keyword evidence="4" id="KW-1185">Reference proteome</keyword>
<feature type="domain" description="VanZ-like" evidence="2">
    <location>
        <begin position="89"/>
        <end position="168"/>
    </location>
</feature>
<evidence type="ECO:0000313" key="3">
    <source>
        <dbReference type="EMBL" id="GGF32679.1"/>
    </source>
</evidence>
<dbReference type="AlphaFoldDB" id="A0A917BCY4"/>
<accession>A0A917BCY4</accession>
<reference evidence="3" key="2">
    <citation type="submission" date="2020-09" db="EMBL/GenBank/DDBJ databases">
        <authorList>
            <person name="Sun Q."/>
            <person name="Zhou Y."/>
        </authorList>
    </citation>
    <scope>NUCLEOTIDE SEQUENCE</scope>
    <source>
        <strain evidence="3">CGMCC 1.16067</strain>
    </source>
</reference>
<keyword evidence="1" id="KW-0812">Transmembrane</keyword>
<comment type="caution">
    <text evidence="3">The sequence shown here is derived from an EMBL/GenBank/DDBJ whole genome shotgun (WGS) entry which is preliminary data.</text>
</comment>
<feature type="transmembrane region" description="Helical" evidence="1">
    <location>
        <begin position="118"/>
        <end position="137"/>
    </location>
</feature>
<dbReference type="InterPro" id="IPR006976">
    <property type="entry name" value="VanZ-like"/>
</dbReference>
<gene>
    <name evidence="3" type="ORF">GCM10011519_02610</name>
</gene>
<sequence length="187" mass="18710">MAGMGAGAVLVLSAVGLAVVLAVGAVLATPRVGAVTAWSAAALGWSLLAIGLATLTPPSGVITIVPAETRAASCSFDYGGPAPDGFWIFSGAQRALNTALFVPAGACWTLLCLRWPRAATLLVPLGVAALAAGSVGIEVTQLALARLDRACDVTDMVDNATGAALGVVPGLLLGLLLRPWRARRASA</sequence>
<feature type="transmembrane region" description="Helical" evidence="1">
    <location>
        <begin position="32"/>
        <end position="55"/>
    </location>
</feature>
<evidence type="ECO:0000313" key="4">
    <source>
        <dbReference type="Proteomes" id="UP000649179"/>
    </source>
</evidence>
<evidence type="ECO:0000259" key="2">
    <source>
        <dbReference type="Pfam" id="PF04892"/>
    </source>
</evidence>
<feature type="transmembrane region" description="Helical" evidence="1">
    <location>
        <begin position="157"/>
        <end position="177"/>
    </location>
</feature>